<gene>
    <name evidence="2" type="ORF">VP1G_10833</name>
</gene>
<feature type="transmembrane region" description="Helical" evidence="1">
    <location>
        <begin position="203"/>
        <end position="221"/>
    </location>
</feature>
<proteinExistence type="predicted"/>
<reference evidence="3" key="1">
    <citation type="submission" date="2014-12" db="EMBL/GenBank/DDBJ databases">
        <title>Genome Sequence of Valsa Canker Pathogens Uncovers a Specific Adaption of Colonization on Woody Bark.</title>
        <authorList>
            <person name="Yin Z."/>
            <person name="Liu H."/>
            <person name="Gao X."/>
            <person name="Li Z."/>
            <person name="Song N."/>
            <person name="Ke X."/>
            <person name="Dai Q."/>
            <person name="Wu Y."/>
            <person name="Sun Y."/>
            <person name="Xu J.-R."/>
            <person name="Kang Z.K."/>
            <person name="Wang L."/>
            <person name="Huang L."/>
        </authorList>
    </citation>
    <scope>NUCLEOTIDE SEQUENCE [LARGE SCALE GENOMIC DNA]</scope>
    <source>
        <strain evidence="3">SXYL134</strain>
    </source>
</reference>
<feature type="transmembrane region" description="Helical" evidence="1">
    <location>
        <begin position="290"/>
        <end position="312"/>
    </location>
</feature>
<feature type="transmembrane region" description="Helical" evidence="1">
    <location>
        <begin position="38"/>
        <end position="61"/>
    </location>
</feature>
<evidence type="ECO:0000313" key="2">
    <source>
        <dbReference type="EMBL" id="KUI56687.1"/>
    </source>
</evidence>
<keyword evidence="1" id="KW-0812">Transmembrane</keyword>
<dbReference type="Proteomes" id="UP000078576">
    <property type="component" value="Unassembled WGS sequence"/>
</dbReference>
<evidence type="ECO:0000313" key="3">
    <source>
        <dbReference type="Proteomes" id="UP000078576"/>
    </source>
</evidence>
<dbReference type="PANTHER" id="PTHR35043:SF8">
    <property type="entry name" value="DUF4220 DOMAIN-CONTAINING PROTEIN"/>
    <property type="match status" value="1"/>
</dbReference>
<keyword evidence="1" id="KW-0472">Membrane</keyword>
<keyword evidence="3" id="KW-1185">Reference proteome</keyword>
<dbReference type="PANTHER" id="PTHR35043">
    <property type="entry name" value="TRANSCRIPTION FACTOR DOMAIN-CONTAINING PROTEIN"/>
    <property type="match status" value="1"/>
</dbReference>
<dbReference type="AlphaFoldDB" id="A0A194UY70"/>
<dbReference type="OrthoDB" id="3061561at2759"/>
<evidence type="ECO:0000256" key="1">
    <source>
        <dbReference type="SAM" id="Phobius"/>
    </source>
</evidence>
<sequence length="532" mass="60434">MSNCLSTIIACTWSVQHLNVPGSQRDGKWSRWLRSLKWMIITILFPELMVIHAVFELIMAVQALRMMEQSGRFVERPWWLQQFSLSSLSKQLSSPLKGVRQKEAADSENQTVDVPKWTLTHCYFANMGGFYYKYKGQRRFPLTALQLATISDFESPTISEEEIVDKSKRDWFAKTVAALGFLQLALSLIVRTNQGLAFSQLETITLGFAVCGATIYLTYLYKPQKVETAIPLERRKSRAAPLQFKKTYDSFWHILMNDSTAHRNTGKGRLSPGTPERIPNDSIPISESRIAHPGVFVLAFTSGLFGAMHAIAWSFEFPSNAERILWQAATIIAGGSPVIGLITIPFAQWTVSTGDPQLFARKCLKLMKEYSRCWHIHDKYPTNTAQKKLDKSFSDPDIPQSYIDIFSLKEDGGQLVQDLLKFLNGTGKFDNQHKLGLRMDKDFKQHFQLLHRLLREEVPKNLLDAATTKAFPRKNLPPPGINLWIIYFTGSLYCLSRISLLVIGFSSLRQMPESVYVSTPWMRYIPTLGSSG</sequence>
<name>A0A194UY70_CYTMA</name>
<dbReference type="EMBL" id="KN714691">
    <property type="protein sequence ID" value="KUI56687.1"/>
    <property type="molecule type" value="Genomic_DNA"/>
</dbReference>
<feature type="transmembrane region" description="Helical" evidence="1">
    <location>
        <begin position="483"/>
        <end position="505"/>
    </location>
</feature>
<feature type="transmembrane region" description="Helical" evidence="1">
    <location>
        <begin position="324"/>
        <end position="347"/>
    </location>
</feature>
<dbReference type="STRING" id="694573.A0A194UY70"/>
<organism evidence="2 3">
    <name type="scientific">Cytospora mali</name>
    <name type="common">Apple Valsa canker fungus</name>
    <name type="synonym">Valsa mali</name>
    <dbReference type="NCBI Taxonomy" id="578113"/>
    <lineage>
        <taxon>Eukaryota</taxon>
        <taxon>Fungi</taxon>
        <taxon>Dikarya</taxon>
        <taxon>Ascomycota</taxon>
        <taxon>Pezizomycotina</taxon>
        <taxon>Sordariomycetes</taxon>
        <taxon>Sordariomycetidae</taxon>
        <taxon>Diaporthales</taxon>
        <taxon>Cytosporaceae</taxon>
        <taxon>Cytospora</taxon>
    </lineage>
</organism>
<protein>
    <submittedName>
        <fullName evidence="2">Uncharacterized protein</fullName>
    </submittedName>
</protein>
<feature type="transmembrane region" description="Helical" evidence="1">
    <location>
        <begin position="171"/>
        <end position="191"/>
    </location>
</feature>
<keyword evidence="1" id="KW-1133">Transmembrane helix</keyword>
<accession>A0A194UY70</accession>